<organism evidence="9 10">
    <name type="scientific">Sporolactobacillus shoreae</name>
    <dbReference type="NCBI Taxonomy" id="1465501"/>
    <lineage>
        <taxon>Bacteria</taxon>
        <taxon>Bacillati</taxon>
        <taxon>Bacillota</taxon>
        <taxon>Bacilli</taxon>
        <taxon>Bacillales</taxon>
        <taxon>Sporolactobacillaceae</taxon>
        <taxon>Sporolactobacillus</taxon>
    </lineage>
</organism>
<protein>
    <recommendedName>
        <fullName evidence="7">Flagellar protein FliT</fullName>
    </recommendedName>
</protein>
<evidence type="ECO:0000313" key="9">
    <source>
        <dbReference type="EMBL" id="TGA97399.1"/>
    </source>
</evidence>
<reference evidence="9 10" key="1">
    <citation type="journal article" date="2015" name="Int. J. Syst. Evol. Microbiol.">
        <title>Sporolactobacillus shoreae sp. nov. and Sporolactobacillus spathodeae sp. nov., two spore-forming lactic acid bacteria isolated from tree barks in Thailand.</title>
        <authorList>
            <person name="Thamacharoensuk T."/>
            <person name="Kitahara M."/>
            <person name="Ohkuma M."/>
            <person name="Thongchul N."/>
            <person name="Tanasupawat S."/>
        </authorList>
    </citation>
    <scope>NUCLEOTIDE SEQUENCE [LARGE SCALE GENOMIC DNA]</scope>
    <source>
        <strain evidence="9 10">BK92</strain>
    </source>
</reference>
<gene>
    <name evidence="9" type="ORF">E4665_12295</name>
</gene>
<dbReference type="RefSeq" id="WP_135349087.1">
    <property type="nucleotide sequence ID" value="NZ_SRJD01000014.1"/>
</dbReference>
<evidence type="ECO:0000256" key="4">
    <source>
        <dbReference type="ARBA" id="ARBA00023186"/>
    </source>
</evidence>
<evidence type="ECO:0000256" key="8">
    <source>
        <dbReference type="SAM" id="MobiDB-lite"/>
    </source>
</evidence>
<comment type="subcellular location">
    <subcellularLocation>
        <location evidence="1">Cytoplasm</location>
        <location evidence="1">Cytosol</location>
    </subcellularLocation>
</comment>
<comment type="similarity">
    <text evidence="6">Belongs to the bacillales FliT family.</text>
</comment>
<accession>A0A4Z0GKF8</accession>
<proteinExistence type="inferred from homology"/>
<evidence type="ECO:0000256" key="2">
    <source>
        <dbReference type="ARBA" id="ARBA00022490"/>
    </source>
</evidence>
<keyword evidence="3" id="KW-1005">Bacterial flagellum biogenesis</keyword>
<dbReference type="Pfam" id="PF05400">
    <property type="entry name" value="FliT"/>
    <property type="match status" value="1"/>
</dbReference>
<evidence type="ECO:0000256" key="1">
    <source>
        <dbReference type="ARBA" id="ARBA00004514"/>
    </source>
</evidence>
<dbReference type="EMBL" id="SRJD01000014">
    <property type="protein sequence ID" value="TGA97399.1"/>
    <property type="molecule type" value="Genomic_DNA"/>
</dbReference>
<evidence type="ECO:0000256" key="7">
    <source>
        <dbReference type="ARBA" id="ARBA00093797"/>
    </source>
</evidence>
<keyword evidence="10" id="KW-1185">Reference proteome</keyword>
<feature type="region of interest" description="Disordered" evidence="8">
    <location>
        <begin position="91"/>
        <end position="114"/>
    </location>
</feature>
<comment type="function">
    <text evidence="5">May act as an export chaperone for the filament capping protein FliD.</text>
</comment>
<evidence type="ECO:0000313" key="10">
    <source>
        <dbReference type="Proteomes" id="UP000298347"/>
    </source>
</evidence>
<evidence type="ECO:0000256" key="6">
    <source>
        <dbReference type="ARBA" id="ARBA00093785"/>
    </source>
</evidence>
<evidence type="ECO:0000256" key="5">
    <source>
        <dbReference type="ARBA" id="ARBA00093765"/>
    </source>
</evidence>
<sequence>MTMEQVYQLTENLKQLLDHYHLQDRVVTIRELKELLDKRGELIDRLELPCSEEDQVLVRKIDAMNQKINPVLESIRTEIIKDMQQLKKTKKTISRYRNPYQGPSQDGMFLDKRE</sequence>
<keyword evidence="4" id="KW-0143">Chaperone</keyword>
<name>A0A4Z0GKF8_9BACL</name>
<keyword evidence="2" id="KW-0963">Cytoplasm</keyword>
<dbReference type="Proteomes" id="UP000298347">
    <property type="component" value="Unassembled WGS sequence"/>
</dbReference>
<evidence type="ECO:0000256" key="3">
    <source>
        <dbReference type="ARBA" id="ARBA00022795"/>
    </source>
</evidence>
<dbReference type="InterPro" id="IPR008622">
    <property type="entry name" value="FliT"/>
</dbReference>
<dbReference type="OrthoDB" id="2353131at2"/>
<comment type="caution">
    <text evidence="9">The sequence shown here is derived from an EMBL/GenBank/DDBJ whole genome shotgun (WGS) entry which is preliminary data.</text>
</comment>
<dbReference type="AlphaFoldDB" id="A0A4Z0GKF8"/>